<dbReference type="PROSITE" id="PS50102">
    <property type="entry name" value="RRM"/>
    <property type="match status" value="1"/>
</dbReference>
<sequence length="167" mass="19279">MQEVWTETGIYVLNRVFVRGIPSKMTELQLEILFGGMGYDVQNVRIVEDLRTGANKGYGFVTFRTAEEARKVQEMRLVDWNGKMLQIDMAVKRKTLARAVHQQQAMQQRYTAPVIYLDSHRWSAHEGQICVPGDGELYSQQIKLVDHATVAYCKVKTNKFKRLEEPL</sequence>
<dbReference type="Proteomes" id="UP001249851">
    <property type="component" value="Unassembled WGS sequence"/>
</dbReference>
<dbReference type="GO" id="GO:0003730">
    <property type="term" value="F:mRNA 3'-UTR binding"/>
    <property type="evidence" value="ECO:0007669"/>
    <property type="project" value="TreeGrafter"/>
</dbReference>
<dbReference type="InterPro" id="IPR000504">
    <property type="entry name" value="RRM_dom"/>
</dbReference>
<reference evidence="4" key="2">
    <citation type="journal article" date="2023" name="Science">
        <title>Genomic signatures of disease resistance in endangered staghorn corals.</title>
        <authorList>
            <person name="Vollmer S.V."/>
            <person name="Selwyn J.D."/>
            <person name="Despard B.A."/>
            <person name="Roesel C.L."/>
        </authorList>
    </citation>
    <scope>NUCLEOTIDE SEQUENCE</scope>
    <source>
        <strain evidence="4">K2</strain>
    </source>
</reference>
<feature type="domain" description="RRM" evidence="3">
    <location>
        <begin position="14"/>
        <end position="92"/>
    </location>
</feature>
<dbReference type="GO" id="GO:0008494">
    <property type="term" value="F:translation activator activity"/>
    <property type="evidence" value="ECO:0007669"/>
    <property type="project" value="TreeGrafter"/>
</dbReference>
<keyword evidence="5" id="KW-1185">Reference proteome</keyword>
<dbReference type="SUPFAM" id="SSF54928">
    <property type="entry name" value="RNA-binding domain, RBD"/>
    <property type="match status" value="1"/>
</dbReference>
<dbReference type="PANTHER" id="PTHR11176:SF57">
    <property type="entry name" value="PROTEIN BOULE"/>
    <property type="match status" value="1"/>
</dbReference>
<dbReference type="EMBL" id="JARQWQ010000027">
    <property type="protein sequence ID" value="KAK2562971.1"/>
    <property type="molecule type" value="Genomic_DNA"/>
</dbReference>
<gene>
    <name evidence="4" type="ORF">P5673_013964</name>
</gene>
<dbReference type="GO" id="GO:0005737">
    <property type="term" value="C:cytoplasm"/>
    <property type="evidence" value="ECO:0007669"/>
    <property type="project" value="TreeGrafter"/>
</dbReference>
<dbReference type="Pfam" id="PF00076">
    <property type="entry name" value="RRM_1"/>
    <property type="match status" value="1"/>
</dbReference>
<evidence type="ECO:0000256" key="1">
    <source>
        <dbReference type="ARBA" id="ARBA00022884"/>
    </source>
</evidence>
<name>A0AAD9QL62_ACRCE</name>
<keyword evidence="1 2" id="KW-0694">RNA-binding</keyword>
<proteinExistence type="predicted"/>
<comment type="caution">
    <text evidence="4">The sequence shown here is derived from an EMBL/GenBank/DDBJ whole genome shotgun (WGS) entry which is preliminary data.</text>
</comment>
<dbReference type="Gene3D" id="3.30.70.330">
    <property type="match status" value="1"/>
</dbReference>
<reference evidence="4" key="1">
    <citation type="journal article" date="2023" name="G3 (Bethesda)">
        <title>Whole genome assembly and annotation of the endangered Caribbean coral Acropora cervicornis.</title>
        <authorList>
            <person name="Selwyn J.D."/>
            <person name="Vollmer S.V."/>
        </authorList>
    </citation>
    <scope>NUCLEOTIDE SEQUENCE</scope>
    <source>
        <strain evidence="4">K2</strain>
    </source>
</reference>
<evidence type="ECO:0000313" key="5">
    <source>
        <dbReference type="Proteomes" id="UP001249851"/>
    </source>
</evidence>
<dbReference type="InterPro" id="IPR012677">
    <property type="entry name" value="Nucleotide-bd_a/b_plait_sf"/>
</dbReference>
<dbReference type="InterPro" id="IPR035979">
    <property type="entry name" value="RBD_domain_sf"/>
</dbReference>
<dbReference type="GO" id="GO:0045948">
    <property type="term" value="P:positive regulation of translational initiation"/>
    <property type="evidence" value="ECO:0007669"/>
    <property type="project" value="TreeGrafter"/>
</dbReference>
<dbReference type="SMART" id="SM00360">
    <property type="entry name" value="RRM"/>
    <property type="match status" value="1"/>
</dbReference>
<evidence type="ECO:0000256" key="2">
    <source>
        <dbReference type="PROSITE-ProRule" id="PRU00176"/>
    </source>
</evidence>
<protein>
    <submittedName>
        <fullName evidence="4">Protein boule-like</fullName>
    </submittedName>
</protein>
<accession>A0AAD9QL62</accession>
<dbReference type="AlphaFoldDB" id="A0AAD9QL62"/>
<evidence type="ECO:0000313" key="4">
    <source>
        <dbReference type="EMBL" id="KAK2562971.1"/>
    </source>
</evidence>
<dbReference type="PANTHER" id="PTHR11176">
    <property type="entry name" value="BOULE-RELATED"/>
    <property type="match status" value="1"/>
</dbReference>
<dbReference type="GO" id="GO:0070935">
    <property type="term" value="P:3'-UTR-mediated mRNA stabilization"/>
    <property type="evidence" value="ECO:0007669"/>
    <property type="project" value="TreeGrafter"/>
</dbReference>
<organism evidence="4 5">
    <name type="scientific">Acropora cervicornis</name>
    <name type="common">Staghorn coral</name>
    <dbReference type="NCBI Taxonomy" id="6130"/>
    <lineage>
        <taxon>Eukaryota</taxon>
        <taxon>Metazoa</taxon>
        <taxon>Cnidaria</taxon>
        <taxon>Anthozoa</taxon>
        <taxon>Hexacorallia</taxon>
        <taxon>Scleractinia</taxon>
        <taxon>Astrocoeniina</taxon>
        <taxon>Acroporidae</taxon>
        <taxon>Acropora</taxon>
    </lineage>
</organism>
<evidence type="ECO:0000259" key="3">
    <source>
        <dbReference type="PROSITE" id="PS50102"/>
    </source>
</evidence>